<reference evidence="2 3" key="1">
    <citation type="submission" date="2016-10" db="EMBL/GenBank/DDBJ databases">
        <authorList>
            <person name="de Groot N.N."/>
        </authorList>
    </citation>
    <scope>NUCLEOTIDE SEQUENCE [LARGE SCALE GENOMIC DNA]</scope>
    <source>
        <strain evidence="2 3">DSM 22024</strain>
    </source>
</reference>
<organism evidence="2 3">
    <name type="scientific">Actinopolymorpha singaporensis</name>
    <dbReference type="NCBI Taxonomy" id="117157"/>
    <lineage>
        <taxon>Bacteria</taxon>
        <taxon>Bacillati</taxon>
        <taxon>Actinomycetota</taxon>
        <taxon>Actinomycetes</taxon>
        <taxon>Propionibacteriales</taxon>
        <taxon>Actinopolymorphaceae</taxon>
        <taxon>Actinopolymorpha</taxon>
    </lineage>
</organism>
<proteinExistence type="predicted"/>
<evidence type="ECO:0000313" key="3">
    <source>
        <dbReference type="Proteomes" id="UP000198983"/>
    </source>
</evidence>
<feature type="domain" description="RsbT co-antagonist protein RsbRD N-terminal" evidence="1">
    <location>
        <begin position="20"/>
        <end position="81"/>
    </location>
</feature>
<dbReference type="EMBL" id="LT629732">
    <property type="protein sequence ID" value="SDR90370.1"/>
    <property type="molecule type" value="Genomic_DNA"/>
</dbReference>
<keyword evidence="3" id="KW-1185">Reference proteome</keyword>
<dbReference type="Proteomes" id="UP000198983">
    <property type="component" value="Chromosome I"/>
</dbReference>
<gene>
    <name evidence="2" type="ORF">SAMN04489717_0969</name>
</gene>
<dbReference type="OrthoDB" id="3190266at2"/>
<sequence length="82" mass="9194">MSRAGRGELTEWARARLPLLIDDAYGAILDRIELYRSGRLVPLDDLHRSVEQNLRSIVAATARPDFSLGLTPAHQTGRRRAN</sequence>
<evidence type="ECO:0000259" key="1">
    <source>
        <dbReference type="Pfam" id="PF14361"/>
    </source>
</evidence>
<name>A0A1H1MUI2_9ACTN</name>
<protein>
    <recommendedName>
        <fullName evidence="1">RsbT co-antagonist protein RsbRD N-terminal domain-containing protein</fullName>
    </recommendedName>
</protein>
<dbReference type="InterPro" id="IPR025751">
    <property type="entry name" value="RsbRD_N_dom"/>
</dbReference>
<dbReference type="AlphaFoldDB" id="A0A1H1MUI2"/>
<evidence type="ECO:0000313" key="2">
    <source>
        <dbReference type="EMBL" id="SDR90370.1"/>
    </source>
</evidence>
<dbReference type="STRING" id="117157.SAMN04489717_0969"/>
<accession>A0A1H1MUI2</accession>
<dbReference type="RefSeq" id="WP_092650913.1">
    <property type="nucleotide sequence ID" value="NZ_LT629732.1"/>
</dbReference>
<dbReference type="Pfam" id="PF14361">
    <property type="entry name" value="RsbRD_N"/>
    <property type="match status" value="1"/>
</dbReference>